<reference evidence="5 6" key="1">
    <citation type="submission" date="2023-01" db="EMBL/GenBank/DDBJ databases">
        <title>Analysis of 21 Apiospora genomes using comparative genomics revels a genus with tremendous synthesis potential of carbohydrate active enzymes and secondary metabolites.</title>
        <authorList>
            <person name="Sorensen T."/>
        </authorList>
    </citation>
    <scope>NUCLEOTIDE SEQUENCE [LARGE SCALE GENOMIC DNA]</scope>
    <source>
        <strain evidence="5 6">CBS 33761</strain>
    </source>
</reference>
<dbReference type="Proteomes" id="UP001444661">
    <property type="component" value="Unassembled WGS sequence"/>
</dbReference>
<evidence type="ECO:0000256" key="2">
    <source>
        <dbReference type="ARBA" id="ARBA00007643"/>
    </source>
</evidence>
<evidence type="ECO:0000313" key="5">
    <source>
        <dbReference type="EMBL" id="KAK8056858.1"/>
    </source>
</evidence>
<keyword evidence="6" id="KW-1185">Reference proteome</keyword>
<feature type="compositionally biased region" description="Basic and acidic residues" evidence="4">
    <location>
        <begin position="368"/>
        <end position="381"/>
    </location>
</feature>
<evidence type="ECO:0000256" key="1">
    <source>
        <dbReference type="ARBA" id="ARBA00004123"/>
    </source>
</evidence>
<dbReference type="PANTHER" id="PTHR13486:SF2">
    <property type="entry name" value="SPLICING FACTOR C9ORF78"/>
    <property type="match status" value="1"/>
</dbReference>
<gene>
    <name evidence="5" type="ORF">PG993_002085</name>
</gene>
<feature type="region of interest" description="Disordered" evidence="4">
    <location>
        <begin position="235"/>
        <end position="381"/>
    </location>
</feature>
<feature type="compositionally biased region" description="Basic residues" evidence="4">
    <location>
        <begin position="18"/>
        <end position="28"/>
    </location>
</feature>
<feature type="compositionally biased region" description="Basic and acidic residues" evidence="4">
    <location>
        <begin position="259"/>
        <end position="296"/>
    </location>
</feature>
<comment type="subcellular location">
    <subcellularLocation>
        <location evidence="1">Nucleus</location>
    </subcellularLocation>
</comment>
<feature type="compositionally biased region" description="Basic and acidic residues" evidence="4">
    <location>
        <begin position="64"/>
        <end position="73"/>
    </location>
</feature>
<feature type="compositionally biased region" description="Polar residues" evidence="4">
    <location>
        <begin position="180"/>
        <end position="191"/>
    </location>
</feature>
<organism evidence="5 6">
    <name type="scientific">Apiospora rasikravindrae</name>
    <dbReference type="NCBI Taxonomy" id="990691"/>
    <lineage>
        <taxon>Eukaryota</taxon>
        <taxon>Fungi</taxon>
        <taxon>Dikarya</taxon>
        <taxon>Ascomycota</taxon>
        <taxon>Pezizomycotina</taxon>
        <taxon>Sordariomycetes</taxon>
        <taxon>Xylariomycetidae</taxon>
        <taxon>Amphisphaeriales</taxon>
        <taxon>Apiosporaceae</taxon>
        <taxon>Apiospora</taxon>
    </lineage>
</organism>
<feature type="compositionally biased region" description="Basic and acidic residues" evidence="4">
    <location>
        <begin position="235"/>
        <end position="244"/>
    </location>
</feature>
<protein>
    <submittedName>
        <fullName evidence="5">Uncharacterized protein</fullName>
    </submittedName>
</protein>
<dbReference type="PANTHER" id="PTHR13486">
    <property type="entry name" value="TELOMERE LENGTH AND SILENCING PROTEIN 1 TLS1 FAMILY MEMBER"/>
    <property type="match status" value="1"/>
</dbReference>
<accession>A0ABR1UD83</accession>
<dbReference type="InterPro" id="IPR010756">
    <property type="entry name" value="Tls1-like"/>
</dbReference>
<evidence type="ECO:0000256" key="4">
    <source>
        <dbReference type="SAM" id="MobiDB-lite"/>
    </source>
</evidence>
<feature type="region of interest" description="Disordered" evidence="4">
    <location>
        <begin position="172"/>
        <end position="206"/>
    </location>
</feature>
<evidence type="ECO:0000313" key="6">
    <source>
        <dbReference type="Proteomes" id="UP001444661"/>
    </source>
</evidence>
<evidence type="ECO:0000256" key="3">
    <source>
        <dbReference type="ARBA" id="ARBA00023242"/>
    </source>
</evidence>
<sequence>MNPEAPSEATPETQVLFRGKKRKAHYRQRATETDDVVQAPTTEVSHSGNANLTEGADTPATAERPSESAKTEEQVAADEEGVSVAELLRRRNARKSRLRGVGFAPKDAQGNDVLTSFEDDLSLMIREEEQKAAVDVSAGGMSKRFSAQTGHVGELVNKHITDGAREDYIAAQLAKRHAPTSPQEPSAAQSRSLEHASGSTHVVPKPEGHIAMQGKLLEVDLGDEVRNRNANMTERARRLLQGEKVDDDEPAGPPKKVRLGRDGKPWRPRNRRDSDAIKRDQLVEELMRENRLDMYETPKAPVASTSAEDTAAADDRIAEEFRREFMDAMAARQKRRKAPAPAAKPGAKKDEDILRGPKLGGSRNTRAAMRDLLLKQEKEKR</sequence>
<feature type="region of interest" description="Disordered" evidence="4">
    <location>
        <begin position="1"/>
        <end position="81"/>
    </location>
</feature>
<comment type="similarity">
    <text evidence="2">Belongs to the TLS1 family.</text>
</comment>
<comment type="caution">
    <text evidence="5">The sequence shown here is derived from an EMBL/GenBank/DDBJ whole genome shotgun (WGS) entry which is preliminary data.</text>
</comment>
<feature type="compositionally biased region" description="Polar residues" evidence="4">
    <location>
        <begin position="39"/>
        <end position="52"/>
    </location>
</feature>
<feature type="compositionally biased region" description="Basic and acidic residues" evidence="4">
    <location>
        <begin position="313"/>
        <end position="326"/>
    </location>
</feature>
<keyword evidence="3" id="KW-0539">Nucleus</keyword>
<name>A0ABR1UD83_9PEZI</name>
<dbReference type="Pfam" id="PF07052">
    <property type="entry name" value="Hep_59"/>
    <property type="match status" value="1"/>
</dbReference>
<proteinExistence type="inferred from homology"/>
<dbReference type="EMBL" id="JAQQWK010000001">
    <property type="protein sequence ID" value="KAK8056858.1"/>
    <property type="molecule type" value="Genomic_DNA"/>
</dbReference>